<dbReference type="SUPFAM" id="SSF143410">
    <property type="entry name" value="DOPA-like"/>
    <property type="match status" value="1"/>
</dbReference>
<evidence type="ECO:0008006" key="3">
    <source>
        <dbReference type="Google" id="ProtNLM"/>
    </source>
</evidence>
<dbReference type="InterPro" id="IPR014980">
    <property type="entry name" value="DOPA_dioxygen"/>
</dbReference>
<dbReference type="EMBL" id="JAEUBF010000782">
    <property type="protein sequence ID" value="KAH3675097.1"/>
    <property type="molecule type" value="Genomic_DNA"/>
</dbReference>
<dbReference type="AlphaFoldDB" id="A0A9P8PNE0"/>
<reference evidence="1" key="1">
    <citation type="journal article" date="2021" name="Open Biol.">
        <title>Shared evolutionary footprints suggest mitochondrial oxidative damage underlies multiple complex I losses in fungi.</title>
        <authorList>
            <person name="Schikora-Tamarit M.A."/>
            <person name="Marcet-Houben M."/>
            <person name="Nosek J."/>
            <person name="Gabaldon T."/>
        </authorList>
    </citation>
    <scope>NUCLEOTIDE SEQUENCE</scope>
    <source>
        <strain evidence="1">CBS6341</strain>
    </source>
</reference>
<dbReference type="InterPro" id="IPR023389">
    <property type="entry name" value="DOPA-like_sf"/>
</dbReference>
<sequence>MSEAISFHYGIISYDFHTYFKLNDEEDREYALKFRESIEKEFEKELTEGSARIFRFFEKEIGPHPKEHGMFEVDTRSPSVYLKLLNYYQINHGHLSVLIHPRTNAGELIDHTKHALWLGEKQDLKLEVLS</sequence>
<protein>
    <recommendedName>
        <fullName evidence="3">DOPA 4,5-dioxygenase</fullName>
    </recommendedName>
</protein>
<reference evidence="1" key="2">
    <citation type="submission" date="2021-01" db="EMBL/GenBank/DDBJ databases">
        <authorList>
            <person name="Schikora-Tamarit M.A."/>
        </authorList>
    </citation>
    <scope>NUCLEOTIDE SEQUENCE</scope>
    <source>
        <strain evidence="1">CBS6341</strain>
    </source>
</reference>
<dbReference type="PANTHER" id="PTHR36423">
    <property type="entry name" value="AFR070WP"/>
    <property type="match status" value="1"/>
</dbReference>
<accession>A0A9P8PNE0</accession>
<comment type="caution">
    <text evidence="1">The sequence shown here is derived from an EMBL/GenBank/DDBJ whole genome shotgun (WGS) entry which is preliminary data.</text>
</comment>
<keyword evidence="2" id="KW-1185">Reference proteome</keyword>
<evidence type="ECO:0000313" key="1">
    <source>
        <dbReference type="EMBL" id="KAH3675097.1"/>
    </source>
</evidence>
<gene>
    <name evidence="1" type="ORF">WICMUC_002929</name>
</gene>
<dbReference type="Proteomes" id="UP000769528">
    <property type="component" value="Unassembled WGS sequence"/>
</dbReference>
<proteinExistence type="predicted"/>
<evidence type="ECO:0000313" key="2">
    <source>
        <dbReference type="Proteomes" id="UP000769528"/>
    </source>
</evidence>
<dbReference type="OrthoDB" id="9970095at2759"/>
<dbReference type="Pfam" id="PF08883">
    <property type="entry name" value="DOPA_dioxygen"/>
    <property type="match status" value="1"/>
</dbReference>
<dbReference type="Gene3D" id="3.30.70.1240">
    <property type="entry name" value="DOPA-like domains"/>
    <property type="match status" value="1"/>
</dbReference>
<dbReference type="PANTHER" id="PTHR36423:SF2">
    <property type="entry name" value="AFR070WP"/>
    <property type="match status" value="1"/>
</dbReference>
<name>A0A9P8PNE0_9ASCO</name>
<organism evidence="1 2">
    <name type="scientific">Wickerhamomyces mucosus</name>
    <dbReference type="NCBI Taxonomy" id="1378264"/>
    <lineage>
        <taxon>Eukaryota</taxon>
        <taxon>Fungi</taxon>
        <taxon>Dikarya</taxon>
        <taxon>Ascomycota</taxon>
        <taxon>Saccharomycotina</taxon>
        <taxon>Saccharomycetes</taxon>
        <taxon>Phaffomycetales</taxon>
        <taxon>Wickerhamomycetaceae</taxon>
        <taxon>Wickerhamomyces</taxon>
    </lineage>
</organism>